<accession>A0ACD6ADY0</accession>
<reference evidence="1" key="2">
    <citation type="submission" date="2025-09" db="UniProtKB">
        <authorList>
            <consortium name="EnsemblPlants"/>
        </authorList>
    </citation>
    <scope>IDENTIFICATION</scope>
</reference>
<keyword evidence="2" id="KW-1185">Reference proteome</keyword>
<name>A0ACD6ADY0_AVESA</name>
<reference evidence="1" key="1">
    <citation type="submission" date="2021-05" db="EMBL/GenBank/DDBJ databases">
        <authorList>
            <person name="Scholz U."/>
            <person name="Mascher M."/>
            <person name="Fiebig A."/>
        </authorList>
    </citation>
    <scope>NUCLEOTIDE SEQUENCE [LARGE SCALE GENOMIC DNA]</scope>
</reference>
<dbReference type="EnsemblPlants" id="AVESA.00010b.r2.7DG1360050.1">
    <property type="protein sequence ID" value="AVESA.00010b.r2.7DG1360050.1.CDS"/>
    <property type="gene ID" value="AVESA.00010b.r2.7DG1360050"/>
</dbReference>
<evidence type="ECO:0000313" key="2">
    <source>
        <dbReference type="Proteomes" id="UP001732700"/>
    </source>
</evidence>
<proteinExistence type="predicted"/>
<sequence>MGKPTTPRPHVSSKNTDTIPVVVAIKPPHTLPTQKKLSNSPAPAPARSTVPFLLQISSLISNDSPTHVLLLGSKYTRSCSSAMLLHSHVRRRLILLLLLLVLSASVPSDSASSSCAGGGIDDAAIVAAAFRHVRNFQPQSVPACAPVRDLRLPSRNLTGAVAWASLANLSALAALDLSGNALRGAIPGGFWRAPSLRSVDVSGNQLGGSLRVEPSPRLRSLNVSGNRFTGVAGLDGLAGLDALDVSANRIRAVPEGLRRLARLSRLDISRNAMQGRFPGDLPPLGGVRFLNVSYNDLSGAVNASAVRKFGPSAFVHAGNASLVFSKDSTAPRKAPPPPSPRPPPPRGGTGRKKDPARKANSASTQTKGKKRWGVVAVAVVCGVASVTVLLCLVVSVACGVVRCRRRKSRDKEAEEKKAQRGEKAEEEVVVAAKGASAAPVVLFERPLMELTLADLAAATSGFGRESQLAERGGRSGAAYRAVLPGDLHVVVRVVEGAMAGVREDDDPAAAAAAFRELARFRHPNILPLLGYCIAGSEKLLLYEYMEKGDLHRWLHELPAGRPDMDDGGGGGDIWETAEDKRSISDWPTRHRIALGVARGLAFLHQGWAGSGRAVVHGHLVPTNVLLGDDLEPRISDFGHVGQNEEEEATAEGDVYGFGVLVLELMTGQGRWDEASVSWARGIVRDGKGLEIVDPRVQGDAAEQAEREMVECLRVGYLCTAHSPDKRPTMQQVVGVLKDIRPTGSSCA</sequence>
<protein>
    <submittedName>
        <fullName evidence="1">Uncharacterized protein</fullName>
    </submittedName>
</protein>
<evidence type="ECO:0000313" key="1">
    <source>
        <dbReference type="EnsemblPlants" id="AVESA.00010b.r2.7DG1360050.1.CDS"/>
    </source>
</evidence>
<dbReference type="Proteomes" id="UP001732700">
    <property type="component" value="Chromosome 7D"/>
</dbReference>
<organism evidence="1 2">
    <name type="scientific">Avena sativa</name>
    <name type="common">Oat</name>
    <dbReference type="NCBI Taxonomy" id="4498"/>
    <lineage>
        <taxon>Eukaryota</taxon>
        <taxon>Viridiplantae</taxon>
        <taxon>Streptophyta</taxon>
        <taxon>Embryophyta</taxon>
        <taxon>Tracheophyta</taxon>
        <taxon>Spermatophyta</taxon>
        <taxon>Magnoliopsida</taxon>
        <taxon>Liliopsida</taxon>
        <taxon>Poales</taxon>
        <taxon>Poaceae</taxon>
        <taxon>BOP clade</taxon>
        <taxon>Pooideae</taxon>
        <taxon>Poodae</taxon>
        <taxon>Poeae</taxon>
        <taxon>Poeae Chloroplast Group 1 (Aveneae type)</taxon>
        <taxon>Aveninae</taxon>
        <taxon>Avena</taxon>
    </lineage>
</organism>